<dbReference type="EMBL" id="CAJFCJ010000005">
    <property type="protein sequence ID" value="CAD5114050.1"/>
    <property type="molecule type" value="Genomic_DNA"/>
</dbReference>
<gene>
    <name evidence="3" type="ORF">DGYR_LOCUS2941</name>
</gene>
<dbReference type="Proteomes" id="UP000549394">
    <property type="component" value="Unassembled WGS sequence"/>
</dbReference>
<sequence>MSSICNLFVKTIEIDTDSKSSISINNDVQNFGIKIRPAKEEELDTVANLFLNGYRERLSNLFEEEKREFFIDMIKDCYESNPNLIQNVLVALEDDKIQGICSIKYSNDELKTTKSASETFNLVFSKAHLKTIFSFGMNQYLSNVEDDEALIEILSVDPECKMEKEIKGLLLQAADDECQERRCKKLSSIVMFKDFELRRFYEDFGYITSKMHLARPSFMYGDKGMHAKRVENKNEEGKVRDDNDDDDDDDDAVDSSTLHLSDPHEQCLALSVLSLAQPFRGTS</sequence>
<accession>A0A7I8VCH3</accession>
<name>A0A7I8VCH3_9ANNE</name>
<evidence type="ECO:0000313" key="4">
    <source>
        <dbReference type="Proteomes" id="UP000549394"/>
    </source>
</evidence>
<organism evidence="3 4">
    <name type="scientific">Dimorphilus gyrociliatus</name>
    <dbReference type="NCBI Taxonomy" id="2664684"/>
    <lineage>
        <taxon>Eukaryota</taxon>
        <taxon>Metazoa</taxon>
        <taxon>Spiralia</taxon>
        <taxon>Lophotrochozoa</taxon>
        <taxon>Annelida</taxon>
        <taxon>Polychaeta</taxon>
        <taxon>Polychaeta incertae sedis</taxon>
        <taxon>Dinophilidae</taxon>
        <taxon>Dimorphilus</taxon>
    </lineage>
</organism>
<keyword evidence="4" id="KW-1185">Reference proteome</keyword>
<evidence type="ECO:0000259" key="2">
    <source>
        <dbReference type="PROSITE" id="PS51186"/>
    </source>
</evidence>
<dbReference type="OrthoDB" id="6283299at2759"/>
<dbReference type="InterPro" id="IPR016181">
    <property type="entry name" value="Acyl_CoA_acyltransferase"/>
</dbReference>
<feature type="compositionally biased region" description="Acidic residues" evidence="1">
    <location>
        <begin position="242"/>
        <end position="253"/>
    </location>
</feature>
<feature type="domain" description="N-acetyltransferase" evidence="2">
    <location>
        <begin position="33"/>
        <end position="231"/>
    </location>
</feature>
<dbReference type="SUPFAM" id="SSF55729">
    <property type="entry name" value="Acyl-CoA N-acyltransferases (Nat)"/>
    <property type="match status" value="1"/>
</dbReference>
<feature type="region of interest" description="Disordered" evidence="1">
    <location>
        <begin position="229"/>
        <end position="260"/>
    </location>
</feature>
<evidence type="ECO:0000256" key="1">
    <source>
        <dbReference type="SAM" id="MobiDB-lite"/>
    </source>
</evidence>
<dbReference type="AlphaFoldDB" id="A0A7I8VCH3"/>
<reference evidence="3 4" key="1">
    <citation type="submission" date="2020-08" db="EMBL/GenBank/DDBJ databases">
        <authorList>
            <person name="Hejnol A."/>
        </authorList>
    </citation>
    <scope>NUCLEOTIDE SEQUENCE [LARGE SCALE GENOMIC DNA]</scope>
</reference>
<protein>
    <submittedName>
        <fullName evidence="3">DgyrCDS3201</fullName>
    </submittedName>
</protein>
<dbReference type="Gene3D" id="3.40.630.30">
    <property type="match status" value="1"/>
</dbReference>
<feature type="compositionally biased region" description="Basic and acidic residues" evidence="1">
    <location>
        <begin position="229"/>
        <end position="241"/>
    </location>
</feature>
<dbReference type="GO" id="GO:0016747">
    <property type="term" value="F:acyltransferase activity, transferring groups other than amino-acyl groups"/>
    <property type="evidence" value="ECO:0007669"/>
    <property type="project" value="InterPro"/>
</dbReference>
<dbReference type="PROSITE" id="PS51186">
    <property type="entry name" value="GNAT"/>
    <property type="match status" value="1"/>
</dbReference>
<proteinExistence type="predicted"/>
<evidence type="ECO:0000313" key="3">
    <source>
        <dbReference type="EMBL" id="CAD5114050.1"/>
    </source>
</evidence>
<comment type="caution">
    <text evidence="3">The sequence shown here is derived from an EMBL/GenBank/DDBJ whole genome shotgun (WGS) entry which is preliminary data.</text>
</comment>
<dbReference type="InterPro" id="IPR000182">
    <property type="entry name" value="GNAT_dom"/>
</dbReference>